<keyword evidence="2" id="KW-0732">Signal</keyword>
<gene>
    <name evidence="5" type="ORF">GCM10023184_33430</name>
</gene>
<evidence type="ECO:0000256" key="1">
    <source>
        <dbReference type="ARBA" id="ARBA00007261"/>
    </source>
</evidence>
<dbReference type="EMBL" id="BAABGY010000009">
    <property type="protein sequence ID" value="GAA4337529.1"/>
    <property type="molecule type" value="Genomic_DNA"/>
</dbReference>
<feature type="chain" id="PRO_5045746221" description="Insulinase family protein" evidence="2">
    <location>
        <begin position="19"/>
        <end position="437"/>
    </location>
</feature>
<evidence type="ECO:0000313" key="6">
    <source>
        <dbReference type="Proteomes" id="UP001501725"/>
    </source>
</evidence>
<dbReference type="InterPro" id="IPR007863">
    <property type="entry name" value="Peptidase_M16_C"/>
</dbReference>
<dbReference type="PANTHER" id="PTHR11851:SF49">
    <property type="entry name" value="MITOCHONDRIAL-PROCESSING PEPTIDASE SUBUNIT ALPHA"/>
    <property type="match status" value="1"/>
</dbReference>
<dbReference type="Pfam" id="PF05193">
    <property type="entry name" value="Peptidase_M16_C"/>
    <property type="match status" value="1"/>
</dbReference>
<dbReference type="Proteomes" id="UP001501725">
    <property type="component" value="Unassembled WGS sequence"/>
</dbReference>
<feature type="domain" description="Peptidase M16 C-terminal" evidence="4">
    <location>
        <begin position="185"/>
        <end position="352"/>
    </location>
</feature>
<dbReference type="RefSeq" id="WP_345256924.1">
    <property type="nucleotide sequence ID" value="NZ_BAABGY010000009.1"/>
</dbReference>
<organism evidence="5 6">
    <name type="scientific">Flaviaesturariibacter amylovorans</name>
    <dbReference type="NCBI Taxonomy" id="1084520"/>
    <lineage>
        <taxon>Bacteria</taxon>
        <taxon>Pseudomonadati</taxon>
        <taxon>Bacteroidota</taxon>
        <taxon>Chitinophagia</taxon>
        <taxon>Chitinophagales</taxon>
        <taxon>Chitinophagaceae</taxon>
        <taxon>Flaviaestuariibacter</taxon>
    </lineage>
</organism>
<comment type="similarity">
    <text evidence="1">Belongs to the peptidase M16 family.</text>
</comment>
<dbReference type="PANTHER" id="PTHR11851">
    <property type="entry name" value="METALLOPROTEASE"/>
    <property type="match status" value="1"/>
</dbReference>
<feature type="signal peptide" evidence="2">
    <location>
        <begin position="1"/>
        <end position="18"/>
    </location>
</feature>
<evidence type="ECO:0000313" key="5">
    <source>
        <dbReference type="EMBL" id="GAA4337529.1"/>
    </source>
</evidence>
<feature type="domain" description="Peptidase M16 N-terminal" evidence="3">
    <location>
        <begin position="39"/>
        <end position="179"/>
    </location>
</feature>
<comment type="caution">
    <text evidence="5">The sequence shown here is derived from an EMBL/GenBank/DDBJ whole genome shotgun (WGS) entry which is preliminary data.</text>
</comment>
<evidence type="ECO:0000259" key="4">
    <source>
        <dbReference type="Pfam" id="PF05193"/>
    </source>
</evidence>
<dbReference type="InterPro" id="IPR050361">
    <property type="entry name" value="MPP/UQCRC_Complex"/>
</dbReference>
<dbReference type="Pfam" id="PF00675">
    <property type="entry name" value="Peptidase_M16"/>
    <property type="match status" value="1"/>
</dbReference>
<dbReference type="InterPro" id="IPR011249">
    <property type="entry name" value="Metalloenz_LuxS/M16"/>
</dbReference>
<dbReference type="InterPro" id="IPR011765">
    <property type="entry name" value="Pept_M16_N"/>
</dbReference>
<accession>A0ABP8HCV8</accession>
<dbReference type="SUPFAM" id="SSF63411">
    <property type="entry name" value="LuxS/MPP-like metallohydrolase"/>
    <property type="match status" value="2"/>
</dbReference>
<keyword evidence="6" id="KW-1185">Reference proteome</keyword>
<evidence type="ECO:0008006" key="7">
    <source>
        <dbReference type="Google" id="ProtNLM"/>
    </source>
</evidence>
<evidence type="ECO:0000259" key="3">
    <source>
        <dbReference type="Pfam" id="PF00675"/>
    </source>
</evidence>
<evidence type="ECO:0000256" key="2">
    <source>
        <dbReference type="SAM" id="SignalP"/>
    </source>
</evidence>
<name>A0ABP8HCV8_9BACT</name>
<protein>
    <recommendedName>
        <fullName evidence="7">Insulinase family protein</fullName>
    </recommendedName>
</protein>
<dbReference type="Gene3D" id="3.30.830.10">
    <property type="entry name" value="Metalloenzyme, LuxS/M16 peptidase-like"/>
    <property type="match status" value="2"/>
</dbReference>
<sequence length="437" mass="48494">MKKILLVLCLMAPAALLAQMGKAYDMNINGVKVIVQPSGNDIVEIRTIIKGGVQNYSNEQAGIESLALSALTECGTASMDKNSFKNALDAVSAQVGGWTEMDFATFRMNCIKTDLKKVWPLYVEALTAPRFDEKEFTRIRQDLITQIRSMASQPDNETDRLARSTAFAGTAYAREPIGTEATVSKLTPAATKAYYKKLLHRGRIAVVIVGDIDRTELEAAVKSLLDKVPEGPQIKLQKQSFTATGNSFLPVKKDLATNYVQGITAAPQPGSPDYDAFVLAMRIFYTRHFVEIRSNNGLSYAPATWFSGGLTPFANLFASTTEPNKYITVARQLIDKIRREGFTDDELRNMKTGYLTRTWYKQETNAEQAASLAQNEAVHGNWKRALTIADDMKKVSLADLNRVFNKYVTNISWVLQGDPSKADPNLFKQKETPAKTF</sequence>
<reference evidence="6" key="1">
    <citation type="journal article" date="2019" name="Int. J. Syst. Evol. Microbiol.">
        <title>The Global Catalogue of Microorganisms (GCM) 10K type strain sequencing project: providing services to taxonomists for standard genome sequencing and annotation.</title>
        <authorList>
            <consortium name="The Broad Institute Genomics Platform"/>
            <consortium name="The Broad Institute Genome Sequencing Center for Infectious Disease"/>
            <person name="Wu L."/>
            <person name="Ma J."/>
        </authorList>
    </citation>
    <scope>NUCLEOTIDE SEQUENCE [LARGE SCALE GENOMIC DNA]</scope>
    <source>
        <strain evidence="6">JCM 17919</strain>
    </source>
</reference>
<proteinExistence type="inferred from homology"/>